<evidence type="ECO:0000256" key="1">
    <source>
        <dbReference type="SAM" id="MobiDB-lite"/>
    </source>
</evidence>
<feature type="region of interest" description="Disordered" evidence="1">
    <location>
        <begin position="111"/>
        <end position="143"/>
    </location>
</feature>
<feature type="compositionally biased region" description="Polar residues" evidence="1">
    <location>
        <begin position="134"/>
        <end position="143"/>
    </location>
</feature>
<keyword evidence="3" id="KW-1185">Reference proteome</keyword>
<sequence length="260" mass="29730">MVSLSVEVCSSTNMNFRPNHNRPAIVGIDFLRVLQAAHTKNSPYAYSSRIRMKTESGLIVDYDCSPIMPKEEETQIPKSTKPLPSYAVMKSTSKLPESVSVVETIRPYKRLRTTPTLPPPSTTTNDEVEETTTAAPTDSTPLTNATTAPYINYQCQQPCSNVFENYGRVCAQRYNGIKYEYKEFEDICDMIDNNCMHHGTLVTKQDPENYRGPWYVIIRGPCYLLYTPFPQPQTNGTKLLQRVEQYMTIDFELYRTRGFE</sequence>
<reference evidence="2" key="1">
    <citation type="submission" date="2021-12" db="EMBL/GenBank/DDBJ databases">
        <authorList>
            <person name="King R."/>
        </authorList>
    </citation>
    <scope>NUCLEOTIDE SEQUENCE</scope>
</reference>
<reference evidence="2" key="2">
    <citation type="submission" date="2022-10" db="EMBL/GenBank/DDBJ databases">
        <authorList>
            <consortium name="ENA_rothamsted_submissions"/>
            <consortium name="culmorum"/>
            <person name="King R."/>
        </authorList>
    </citation>
    <scope>NUCLEOTIDE SEQUENCE</scope>
</reference>
<protein>
    <submittedName>
        <fullName evidence="2">Uncharacterized protein</fullName>
    </submittedName>
</protein>
<dbReference type="EMBL" id="OU893337">
    <property type="protein sequence ID" value="CAG9794370.1"/>
    <property type="molecule type" value="Genomic_DNA"/>
</dbReference>
<evidence type="ECO:0000313" key="3">
    <source>
        <dbReference type="Proteomes" id="UP001153714"/>
    </source>
</evidence>
<evidence type="ECO:0000313" key="2">
    <source>
        <dbReference type="EMBL" id="CAG9794370.1"/>
    </source>
</evidence>
<proteinExistence type="predicted"/>
<organism evidence="2 3">
    <name type="scientific">Diatraea saccharalis</name>
    <name type="common">sugarcane borer</name>
    <dbReference type="NCBI Taxonomy" id="40085"/>
    <lineage>
        <taxon>Eukaryota</taxon>
        <taxon>Metazoa</taxon>
        <taxon>Ecdysozoa</taxon>
        <taxon>Arthropoda</taxon>
        <taxon>Hexapoda</taxon>
        <taxon>Insecta</taxon>
        <taxon>Pterygota</taxon>
        <taxon>Neoptera</taxon>
        <taxon>Endopterygota</taxon>
        <taxon>Lepidoptera</taxon>
        <taxon>Glossata</taxon>
        <taxon>Ditrysia</taxon>
        <taxon>Pyraloidea</taxon>
        <taxon>Crambidae</taxon>
        <taxon>Crambinae</taxon>
        <taxon>Diatraea</taxon>
    </lineage>
</organism>
<dbReference type="Proteomes" id="UP001153714">
    <property type="component" value="Chromosome 6"/>
</dbReference>
<dbReference type="AlphaFoldDB" id="A0A9N9RBK6"/>
<dbReference type="OrthoDB" id="7485068at2759"/>
<accession>A0A9N9RBK6</accession>
<gene>
    <name evidence="2" type="ORF">DIATSA_LOCUS11751</name>
</gene>
<name>A0A9N9RBK6_9NEOP</name>